<gene>
    <name evidence="1" type="ORF">SZ25_00582</name>
</gene>
<comment type="caution">
    <text evidence="1">The sequence shown here is derived from an EMBL/GenBank/DDBJ whole genome shotgun (WGS) entry which is preliminary data.</text>
</comment>
<dbReference type="AlphaFoldDB" id="A0A0F5MNP9"/>
<keyword evidence="2" id="KW-1185">Reference proteome</keyword>
<sequence>FDSSLDDILETDIDIHDQKFPLHPLWKPEYNLRRPRNLYRFKAFTMVSEKHDIFPHLGAMAKSVLQELKKRWPDVEPLELYPAFANR</sequence>
<accession>A0A0F5MNP9</accession>
<evidence type="ECO:0000313" key="1">
    <source>
        <dbReference type="EMBL" id="KKB96316.1"/>
    </source>
</evidence>
<reference evidence="1 2" key="1">
    <citation type="submission" date="2015-02" db="EMBL/GenBank/DDBJ databases">
        <title>Single cell genomics of a rare environmental alphaproteobacterium provides unique insights into Rickettsiaceae evolution.</title>
        <authorList>
            <person name="Martijn J."/>
            <person name="Schulz F."/>
            <person name="Zaremba-Niedzwiedzka K."/>
            <person name="Viklund J."/>
            <person name="Stepanauskas R."/>
            <person name="Andersson S.G.E."/>
            <person name="Horn M."/>
            <person name="Guy L."/>
            <person name="Ettema T.J.G."/>
        </authorList>
    </citation>
    <scope>NUCLEOTIDE SEQUENCE [LARGE SCALE GENOMIC DNA]</scope>
    <source>
        <strain evidence="1 2">SCGC AAA041-L04</strain>
    </source>
</reference>
<feature type="non-terminal residue" evidence="1">
    <location>
        <position position="1"/>
    </location>
</feature>
<dbReference type="EMBL" id="JYHA01000090">
    <property type="protein sequence ID" value="KKB96316.1"/>
    <property type="molecule type" value="Genomic_DNA"/>
</dbReference>
<proteinExistence type="predicted"/>
<organism evidence="1 2">
    <name type="scientific">Candidatus Arcanibacter lacustris</name>
    <dbReference type="NCBI Taxonomy" id="1607817"/>
    <lineage>
        <taxon>Bacteria</taxon>
        <taxon>Pseudomonadati</taxon>
        <taxon>Pseudomonadota</taxon>
        <taxon>Alphaproteobacteria</taxon>
        <taxon>Rickettsiales</taxon>
        <taxon>Candidatus Arcanibacter</taxon>
    </lineage>
</organism>
<evidence type="ECO:0000313" key="2">
    <source>
        <dbReference type="Proteomes" id="UP000033358"/>
    </source>
</evidence>
<name>A0A0F5MNP9_9RICK</name>
<protein>
    <submittedName>
        <fullName evidence="1">Uncharacterized protein</fullName>
    </submittedName>
</protein>
<dbReference type="Proteomes" id="UP000033358">
    <property type="component" value="Unassembled WGS sequence"/>
</dbReference>